<name>A0ABY5VYS0_9ACTN</name>
<proteinExistence type="predicted"/>
<gene>
    <name evidence="8" type="ORF">Dfulv_01200</name>
</gene>
<reference evidence="8" key="2">
    <citation type="submission" date="2022-09" db="EMBL/GenBank/DDBJ databases">
        <title>Biosynthetic gene clusters of Dactylosporangioum fulvum.</title>
        <authorList>
            <person name="Caradec T."/>
        </authorList>
    </citation>
    <scope>NUCLEOTIDE SEQUENCE</scope>
    <source>
        <strain evidence="8">NRRL B-16292</strain>
    </source>
</reference>
<evidence type="ECO:0000313" key="9">
    <source>
        <dbReference type="Proteomes" id="UP001059617"/>
    </source>
</evidence>
<dbReference type="PANTHER" id="PTHR35007">
    <property type="entry name" value="INTEGRAL MEMBRANE PROTEIN-RELATED"/>
    <property type="match status" value="1"/>
</dbReference>
<dbReference type="PANTHER" id="PTHR35007:SF3">
    <property type="entry name" value="POSSIBLE CONSERVED ALANINE RICH MEMBRANE PROTEIN"/>
    <property type="match status" value="1"/>
</dbReference>
<evidence type="ECO:0000256" key="4">
    <source>
        <dbReference type="ARBA" id="ARBA00022989"/>
    </source>
</evidence>
<dbReference type="InterPro" id="IPR018076">
    <property type="entry name" value="T2SS_GspF_dom"/>
</dbReference>
<evidence type="ECO:0000256" key="2">
    <source>
        <dbReference type="ARBA" id="ARBA00022475"/>
    </source>
</evidence>
<keyword evidence="5 6" id="KW-0472">Membrane</keyword>
<organism evidence="8 9">
    <name type="scientific">Dactylosporangium fulvum</name>
    <dbReference type="NCBI Taxonomy" id="53359"/>
    <lineage>
        <taxon>Bacteria</taxon>
        <taxon>Bacillati</taxon>
        <taxon>Actinomycetota</taxon>
        <taxon>Actinomycetes</taxon>
        <taxon>Micromonosporales</taxon>
        <taxon>Micromonosporaceae</taxon>
        <taxon>Dactylosporangium</taxon>
    </lineage>
</organism>
<dbReference type="RefSeq" id="WP_259860737.1">
    <property type="nucleotide sequence ID" value="NZ_CP073720.1"/>
</dbReference>
<evidence type="ECO:0000256" key="3">
    <source>
        <dbReference type="ARBA" id="ARBA00022692"/>
    </source>
</evidence>
<protein>
    <submittedName>
        <fullName evidence="8">Type II secretion system F family protein</fullName>
    </submittedName>
</protein>
<reference evidence="8" key="1">
    <citation type="submission" date="2021-04" db="EMBL/GenBank/DDBJ databases">
        <authorList>
            <person name="Hartkoorn R.C."/>
            <person name="Beaudoing E."/>
            <person name="Hot D."/>
        </authorList>
    </citation>
    <scope>NUCLEOTIDE SEQUENCE</scope>
    <source>
        <strain evidence="8">NRRL B-16292</strain>
    </source>
</reference>
<evidence type="ECO:0000256" key="6">
    <source>
        <dbReference type="SAM" id="Phobius"/>
    </source>
</evidence>
<evidence type="ECO:0000313" key="8">
    <source>
        <dbReference type="EMBL" id="UWP82958.1"/>
    </source>
</evidence>
<keyword evidence="9" id="KW-1185">Reference proteome</keyword>
<keyword evidence="2" id="KW-1003">Cell membrane</keyword>
<keyword evidence="4 6" id="KW-1133">Transmembrane helix</keyword>
<evidence type="ECO:0000259" key="7">
    <source>
        <dbReference type="Pfam" id="PF00482"/>
    </source>
</evidence>
<feature type="transmembrane region" description="Helical" evidence="6">
    <location>
        <begin position="15"/>
        <end position="41"/>
    </location>
</feature>
<dbReference type="Pfam" id="PF00482">
    <property type="entry name" value="T2SSF"/>
    <property type="match status" value="1"/>
</dbReference>
<feature type="transmembrane region" description="Helical" evidence="6">
    <location>
        <begin position="167"/>
        <end position="194"/>
    </location>
</feature>
<evidence type="ECO:0000256" key="5">
    <source>
        <dbReference type="ARBA" id="ARBA00023136"/>
    </source>
</evidence>
<comment type="subcellular location">
    <subcellularLocation>
        <location evidence="1">Cell membrane</location>
        <topology evidence="1">Multi-pass membrane protein</topology>
    </subcellularLocation>
</comment>
<dbReference type="Proteomes" id="UP001059617">
    <property type="component" value="Chromosome"/>
</dbReference>
<evidence type="ECO:0000256" key="1">
    <source>
        <dbReference type="ARBA" id="ARBA00004651"/>
    </source>
</evidence>
<accession>A0ABY5VYS0</accession>
<keyword evidence="3 6" id="KW-0812">Transmembrane</keyword>
<dbReference type="EMBL" id="CP073720">
    <property type="protein sequence ID" value="UWP82958.1"/>
    <property type="molecule type" value="Genomic_DNA"/>
</dbReference>
<feature type="domain" description="Type II secretion system protein GspF" evidence="7">
    <location>
        <begin position="64"/>
        <end position="186"/>
    </location>
</feature>
<sequence length="201" mass="20382">MSAGVRWSAALLCGLVLAVMVGGVAGVVVGVLAAMTAGLVLRRVESPQVRRERAVARADLPFAAELLAAALRAGAPPDRAALVVGEAMGGPVGLCLTRTGRSLRLGATPEAAWTHTAGLPGGRRFAAAATRSAERGTALAQVLDRQAADLRLARAAAVEAAVKRVGVLAVLPVGMCFLPAFVLVGVVPVVVAVLREVFVAL</sequence>